<sequence>MTTSARTSTERHVIAALPIAANRLIGARTFLIDRAVPDCEYIELPSKMIAEAVLELERRVTCIPAVTASGRFAKLRRRLSPPDVASIAGPFHDCRRFSPQNWAHLLNDQLPLHFYVCEHFDLDPTKVTMLLPENMPGYGRRAVEMFGIPVLCTDAAVEGDALISRYPFSSALRGERAEWAAAKFPRSVVEKIVQHPAGHAKHIFLSRRDTRKVSNMGDIQPILDRYGYVTIYPEALSAEDQLRLFHEASHILAIHGAGLAPLLYRQPDSALKHLVEILPCGHMTDNFRVIAQRVNIGWTGLRGRIKPEYVQPAQSPETTFFNQFSLDDFEVDPVSLEAVLQISHAIN</sequence>
<reference evidence="2 3" key="1">
    <citation type="submission" date="2024-06" db="EMBL/GenBank/DDBJ databases">
        <title>Thioclava kandeliae sp. nov. from a rhizosphere soil sample of Kandelia candel in a mangrove.</title>
        <authorList>
            <person name="Mu T."/>
        </authorList>
    </citation>
    <scope>NUCLEOTIDE SEQUENCE [LARGE SCALE GENOMIC DNA]</scope>
    <source>
        <strain evidence="2 3">CPCC 100088</strain>
    </source>
</reference>
<organism evidence="2 3">
    <name type="scientific">Thioclava kandeliae</name>
    <dbReference type="NCBI Taxonomy" id="3070818"/>
    <lineage>
        <taxon>Bacteria</taxon>
        <taxon>Pseudomonadati</taxon>
        <taxon>Pseudomonadota</taxon>
        <taxon>Alphaproteobacteria</taxon>
        <taxon>Rhodobacterales</taxon>
        <taxon>Paracoccaceae</taxon>
        <taxon>Thioclava</taxon>
    </lineage>
</organism>
<dbReference type="Proteomes" id="UP001438953">
    <property type="component" value="Unassembled WGS sequence"/>
</dbReference>
<evidence type="ECO:0000313" key="2">
    <source>
        <dbReference type="EMBL" id="MER5173864.1"/>
    </source>
</evidence>
<dbReference type="RefSeq" id="WP_350939165.1">
    <property type="nucleotide sequence ID" value="NZ_JAYWLC010000033.1"/>
</dbReference>
<keyword evidence="2" id="KW-0808">Transferase</keyword>
<proteinExistence type="predicted"/>
<evidence type="ECO:0000313" key="3">
    <source>
        <dbReference type="Proteomes" id="UP001438953"/>
    </source>
</evidence>
<dbReference type="GO" id="GO:0016757">
    <property type="term" value="F:glycosyltransferase activity"/>
    <property type="evidence" value="ECO:0007669"/>
    <property type="project" value="UniProtKB-KW"/>
</dbReference>
<name>A0ABV1SMY0_9RHOB</name>
<dbReference type="EMBL" id="JAYWLC010000033">
    <property type="protein sequence ID" value="MER5173864.1"/>
    <property type="molecule type" value="Genomic_DNA"/>
</dbReference>
<accession>A0ABV1SMY0</accession>
<keyword evidence="2" id="KW-0328">Glycosyltransferase</keyword>
<comment type="caution">
    <text evidence="2">The sequence shown here is derived from an EMBL/GenBank/DDBJ whole genome shotgun (WGS) entry which is preliminary data.</text>
</comment>
<feature type="domain" description="Glycosyltransferase 61 catalytic" evidence="1">
    <location>
        <begin position="102"/>
        <end position="269"/>
    </location>
</feature>
<dbReference type="EC" id="2.4.-.-" evidence="2"/>
<gene>
    <name evidence="2" type="ORF">VSX56_19095</name>
</gene>
<protein>
    <submittedName>
        <fullName evidence="2">Glycosyltransferase family 61 protein</fullName>
        <ecNumber evidence="2">2.4.-.-</ecNumber>
    </submittedName>
</protein>
<dbReference type="InterPro" id="IPR049625">
    <property type="entry name" value="Glyco_transf_61_cat"/>
</dbReference>
<evidence type="ECO:0000259" key="1">
    <source>
        <dbReference type="Pfam" id="PF04577"/>
    </source>
</evidence>
<dbReference type="Pfam" id="PF04577">
    <property type="entry name" value="Glyco_transf_61"/>
    <property type="match status" value="1"/>
</dbReference>
<keyword evidence="3" id="KW-1185">Reference proteome</keyword>